<protein>
    <submittedName>
        <fullName evidence="2">Iron chaperone</fullName>
    </submittedName>
</protein>
<organism evidence="2 3">
    <name type="scientific">Niallia circulans</name>
    <name type="common">Bacillus circulans</name>
    <dbReference type="NCBI Taxonomy" id="1397"/>
    <lineage>
        <taxon>Bacteria</taxon>
        <taxon>Bacillati</taxon>
        <taxon>Bacillota</taxon>
        <taxon>Bacilli</taxon>
        <taxon>Bacillales</taxon>
        <taxon>Bacillaceae</taxon>
        <taxon>Niallia</taxon>
    </lineage>
</organism>
<reference evidence="2 3" key="1">
    <citation type="submission" date="2015-05" db="EMBL/GenBank/DDBJ databases">
        <title>Whole genome sequence and identification of bacterial endophytes from Costus igneus.</title>
        <authorList>
            <person name="Lee Y.P."/>
            <person name="Gan H.M."/>
            <person name="Eng W."/>
            <person name="Wheatley M.S."/>
            <person name="Caraballo A."/>
            <person name="Polter S."/>
            <person name="Savka M.A."/>
            <person name="Hudson A.O."/>
        </authorList>
    </citation>
    <scope>NUCLEOTIDE SEQUENCE [LARGE SCALE GENOMIC DNA]</scope>
    <source>
        <strain evidence="2 3">RIT379</strain>
    </source>
</reference>
<evidence type="ECO:0000313" key="3">
    <source>
        <dbReference type="Proteomes" id="UP000036045"/>
    </source>
</evidence>
<dbReference type="Gene3D" id="3.90.1150.200">
    <property type="match status" value="1"/>
</dbReference>
<dbReference type="PATRIC" id="fig|1397.4.peg.1995"/>
<dbReference type="AlphaFoldDB" id="A0A0J1IPV0"/>
<sequence>MEVFADFLAGIDNPEHRSRTEEVLQWVMKKFPNLVPKMAWNQPMFTDHETFIIGFSIAKQHLAVAPERAGIIQFSEAIVQAGYDHTKQLIRIKWDNPVDFSLLEKMIDFNITDKANCKTFWRKE</sequence>
<dbReference type="InterPro" id="IPR014922">
    <property type="entry name" value="YdhG-like"/>
</dbReference>
<dbReference type="Proteomes" id="UP000036045">
    <property type="component" value="Unassembled WGS sequence"/>
</dbReference>
<feature type="domain" description="YdhG-like" evidence="1">
    <location>
        <begin position="16"/>
        <end position="111"/>
    </location>
</feature>
<dbReference type="RefSeq" id="WP_047940538.1">
    <property type="nucleotide sequence ID" value="NZ_LDPH01000002.1"/>
</dbReference>
<evidence type="ECO:0000313" key="2">
    <source>
        <dbReference type="EMBL" id="KLV27984.1"/>
    </source>
</evidence>
<keyword evidence="3" id="KW-1185">Reference proteome</keyword>
<dbReference type="EMBL" id="LDPH01000002">
    <property type="protein sequence ID" value="KLV27984.1"/>
    <property type="molecule type" value="Genomic_DNA"/>
</dbReference>
<name>A0A0J1IPV0_NIACI</name>
<dbReference type="OrthoDB" id="384795at2"/>
<accession>A0A0J1IPV0</accession>
<dbReference type="SUPFAM" id="SSF159888">
    <property type="entry name" value="YdhG-like"/>
    <property type="match status" value="1"/>
</dbReference>
<comment type="caution">
    <text evidence="2">The sequence shown here is derived from an EMBL/GenBank/DDBJ whole genome shotgun (WGS) entry which is preliminary data.</text>
</comment>
<evidence type="ECO:0000259" key="1">
    <source>
        <dbReference type="Pfam" id="PF08818"/>
    </source>
</evidence>
<proteinExistence type="predicted"/>
<gene>
    <name evidence="2" type="ORF">ABW02_03580</name>
</gene>
<dbReference type="Pfam" id="PF08818">
    <property type="entry name" value="DUF1801"/>
    <property type="match status" value="1"/>
</dbReference>